<name>A0A0K6IU94_9GAMM</name>
<keyword evidence="2" id="KW-1185">Reference proteome</keyword>
<protein>
    <submittedName>
        <fullName evidence="1">Uncharacterized protein</fullName>
    </submittedName>
</protein>
<dbReference type="Proteomes" id="UP000182769">
    <property type="component" value="Unassembled WGS sequence"/>
</dbReference>
<sequence length="212" mass="24581">MPNNSKSAIQPLLADAKELVRFKGCYLLESIQTKRLTNGHKIKVATFCDVENTGTLEVRLLGDSCQYIEQFTLEYLQVEIAFKRLKKVQFYYLAWFESIERTKTFINCETRHSIQKQLFKVDLIRRANNIASISTRKLCKELIQEIIQTKSTVVLHHLVKTQYKLSDAELCLKLTQMALGETENIWDIGFFLSMSSNQGSYELWENLLLGSR</sequence>
<dbReference type="EMBL" id="CYHG01000020">
    <property type="protein sequence ID" value="CUB06675.1"/>
    <property type="molecule type" value="Genomic_DNA"/>
</dbReference>
<organism evidence="1 2">
    <name type="scientific">Marinomonas fungiae</name>
    <dbReference type="NCBI Taxonomy" id="1137284"/>
    <lineage>
        <taxon>Bacteria</taxon>
        <taxon>Pseudomonadati</taxon>
        <taxon>Pseudomonadota</taxon>
        <taxon>Gammaproteobacteria</taxon>
        <taxon>Oceanospirillales</taxon>
        <taxon>Oceanospirillaceae</taxon>
        <taxon>Marinomonas</taxon>
    </lineage>
</organism>
<dbReference type="STRING" id="1137284.GCA_001418205_03722"/>
<proteinExistence type="predicted"/>
<evidence type="ECO:0000313" key="1">
    <source>
        <dbReference type="EMBL" id="CUB06675.1"/>
    </source>
</evidence>
<evidence type="ECO:0000313" key="2">
    <source>
        <dbReference type="Proteomes" id="UP000182769"/>
    </source>
</evidence>
<gene>
    <name evidence="1" type="ORF">Ga0061065_12055</name>
</gene>
<dbReference type="AlphaFoldDB" id="A0A0K6IU94"/>
<accession>A0A0K6IU94</accession>
<reference evidence="2" key="1">
    <citation type="submission" date="2015-08" db="EMBL/GenBank/DDBJ databases">
        <authorList>
            <person name="Varghese N."/>
        </authorList>
    </citation>
    <scope>NUCLEOTIDE SEQUENCE [LARGE SCALE GENOMIC DNA]</scope>
    <source>
        <strain evidence="2">JCM 18476</strain>
    </source>
</reference>
<dbReference type="OrthoDB" id="6104649at2"/>
<dbReference type="RefSeq" id="WP_055464713.1">
    <property type="nucleotide sequence ID" value="NZ_CYHG01000020.1"/>
</dbReference>